<evidence type="ECO:0000313" key="2">
    <source>
        <dbReference type="EMBL" id="GAA4467942.1"/>
    </source>
</evidence>
<evidence type="ECO:0000313" key="3">
    <source>
        <dbReference type="Proteomes" id="UP001500840"/>
    </source>
</evidence>
<dbReference type="PANTHER" id="PTHR43245">
    <property type="entry name" value="BIFUNCTIONAL POLYMYXIN RESISTANCE PROTEIN ARNA"/>
    <property type="match status" value="1"/>
</dbReference>
<dbReference type="RefSeq" id="WP_345327227.1">
    <property type="nucleotide sequence ID" value="NZ_BAABGA010000091.1"/>
</dbReference>
<evidence type="ECO:0000259" key="1">
    <source>
        <dbReference type="Pfam" id="PF01370"/>
    </source>
</evidence>
<proteinExistence type="predicted"/>
<organism evidence="2 3">
    <name type="scientific">Novipirellula rosea</name>
    <dbReference type="NCBI Taxonomy" id="1031540"/>
    <lineage>
        <taxon>Bacteria</taxon>
        <taxon>Pseudomonadati</taxon>
        <taxon>Planctomycetota</taxon>
        <taxon>Planctomycetia</taxon>
        <taxon>Pirellulales</taxon>
        <taxon>Pirellulaceae</taxon>
        <taxon>Novipirellula</taxon>
    </lineage>
</organism>
<feature type="domain" description="NAD-dependent epimerase/dehydratase" evidence="1">
    <location>
        <begin position="8"/>
        <end position="140"/>
    </location>
</feature>
<keyword evidence="3" id="KW-1185">Reference proteome</keyword>
<dbReference type="SUPFAM" id="SSF51735">
    <property type="entry name" value="NAD(P)-binding Rossmann-fold domains"/>
    <property type="match status" value="1"/>
</dbReference>
<dbReference type="Pfam" id="PF01370">
    <property type="entry name" value="Epimerase"/>
    <property type="match status" value="1"/>
</dbReference>
<protein>
    <recommendedName>
        <fullName evidence="1">NAD-dependent epimerase/dehydratase domain-containing protein</fullName>
    </recommendedName>
</protein>
<sequence length="147" mass="16532">MEKTRPSVIVTGSSGLLGSEVCTALADNGYEVYGLDRVGLPEPPKSDPYVHDIECDFTDYSNVHFAIDDIRKRADAKVASIVHLAAYYDFSGEESPLYKKVTIEGTDRLLNALDDFEFDQFIFTSTMLIHEPCEHIREDDPLLAKWP</sequence>
<dbReference type="Gene3D" id="3.40.50.720">
    <property type="entry name" value="NAD(P)-binding Rossmann-like Domain"/>
    <property type="match status" value="1"/>
</dbReference>
<dbReference type="InterPro" id="IPR036291">
    <property type="entry name" value="NAD(P)-bd_dom_sf"/>
</dbReference>
<gene>
    <name evidence="2" type="ORF">GCM10023156_58490</name>
</gene>
<reference evidence="3" key="1">
    <citation type="journal article" date="2019" name="Int. J. Syst. Evol. Microbiol.">
        <title>The Global Catalogue of Microorganisms (GCM) 10K type strain sequencing project: providing services to taxonomists for standard genome sequencing and annotation.</title>
        <authorList>
            <consortium name="The Broad Institute Genomics Platform"/>
            <consortium name="The Broad Institute Genome Sequencing Center for Infectious Disease"/>
            <person name="Wu L."/>
            <person name="Ma J."/>
        </authorList>
    </citation>
    <scope>NUCLEOTIDE SEQUENCE [LARGE SCALE GENOMIC DNA]</scope>
    <source>
        <strain evidence="3">JCM 17759</strain>
    </source>
</reference>
<dbReference type="EMBL" id="BAABGA010000091">
    <property type="protein sequence ID" value="GAA4467942.1"/>
    <property type="molecule type" value="Genomic_DNA"/>
</dbReference>
<dbReference type="InterPro" id="IPR050177">
    <property type="entry name" value="Lipid_A_modif_metabolic_enz"/>
</dbReference>
<accession>A0ABP8NLS8</accession>
<dbReference type="Proteomes" id="UP001500840">
    <property type="component" value="Unassembled WGS sequence"/>
</dbReference>
<comment type="caution">
    <text evidence="2">The sequence shown here is derived from an EMBL/GenBank/DDBJ whole genome shotgun (WGS) entry which is preliminary data.</text>
</comment>
<name>A0ABP8NLS8_9BACT</name>
<dbReference type="InterPro" id="IPR001509">
    <property type="entry name" value="Epimerase_deHydtase"/>
</dbReference>